<dbReference type="AlphaFoldDB" id="A0AB73T6N3"/>
<name>A0AB73T6N3_9FIRM</name>
<protein>
    <recommendedName>
        <fullName evidence="4">Zn-finger containing protein</fullName>
    </recommendedName>
</protein>
<evidence type="ECO:0000313" key="2">
    <source>
        <dbReference type="EMBL" id="PWJ77349.1"/>
    </source>
</evidence>
<organism evidence="2 3">
    <name type="scientific">Murimonas intestini</name>
    <dbReference type="NCBI Taxonomy" id="1337051"/>
    <lineage>
        <taxon>Bacteria</taxon>
        <taxon>Bacillati</taxon>
        <taxon>Bacillota</taxon>
        <taxon>Clostridia</taxon>
        <taxon>Lachnospirales</taxon>
        <taxon>Lachnospiraceae</taxon>
        <taxon>Murimonas</taxon>
    </lineage>
</organism>
<keyword evidence="1" id="KW-1133">Transmembrane helix</keyword>
<evidence type="ECO:0000256" key="1">
    <source>
        <dbReference type="SAM" id="Phobius"/>
    </source>
</evidence>
<comment type="caution">
    <text evidence="2">The sequence shown here is derived from an EMBL/GenBank/DDBJ whole genome shotgun (WGS) entry which is preliminary data.</text>
</comment>
<proteinExistence type="predicted"/>
<gene>
    <name evidence="2" type="ORF">C7383_103193</name>
</gene>
<keyword evidence="3" id="KW-1185">Reference proteome</keyword>
<dbReference type="EMBL" id="QGGY01000003">
    <property type="protein sequence ID" value="PWJ77349.1"/>
    <property type="molecule type" value="Genomic_DNA"/>
</dbReference>
<dbReference type="RefSeq" id="WP_257497685.1">
    <property type="nucleotide sequence ID" value="NZ_JANKBI010000002.1"/>
</dbReference>
<dbReference type="Proteomes" id="UP000245412">
    <property type="component" value="Unassembled WGS sequence"/>
</dbReference>
<reference evidence="2 3" key="1">
    <citation type="submission" date="2018-05" db="EMBL/GenBank/DDBJ databases">
        <authorList>
            <person name="Goeker M."/>
            <person name="Huntemann M."/>
            <person name="Clum A."/>
            <person name="Pillay M."/>
            <person name="Palaniappan K."/>
            <person name="Varghese N."/>
            <person name="Mikhailova N."/>
            <person name="Stamatis D."/>
            <person name="Reddy T."/>
            <person name="Daum C."/>
            <person name="Shapiro N."/>
            <person name="Ivanova N."/>
            <person name="Kyrpides N."/>
            <person name="Woyke T."/>
        </authorList>
    </citation>
    <scope>NUCLEOTIDE SEQUENCE [LARGE SCALE GENOMIC DNA]</scope>
    <source>
        <strain evidence="2 3">DSM 26524</strain>
    </source>
</reference>
<evidence type="ECO:0008006" key="4">
    <source>
        <dbReference type="Google" id="ProtNLM"/>
    </source>
</evidence>
<evidence type="ECO:0000313" key="3">
    <source>
        <dbReference type="Proteomes" id="UP000245412"/>
    </source>
</evidence>
<keyword evidence="1" id="KW-0472">Membrane</keyword>
<accession>A0AB73T6N3</accession>
<keyword evidence="1" id="KW-0812">Transmembrane</keyword>
<sequence length="131" mass="15419">MKERFQRFMAGRYGADQLSNTTLVVLVVLMVINMFARTFIINILVLAGLVWIYFRMFSRNCQNRYQENEKFLGLKNKVVGFFKKEKNIASQRKDFRIYTCPKCKQKIRVPKGKGKICVTCPKCKTEFIKKS</sequence>
<feature type="transmembrane region" description="Helical" evidence="1">
    <location>
        <begin position="21"/>
        <end position="54"/>
    </location>
</feature>